<sequence>MKGTKGRLAGTQILLPFFRAICRYSLCVITGDTDVLPVLDQPITLHSVLSVESLPDPSRTHVIGGTSRDFGISGFRFRVLHTHNQEVASAVSPSGCLRSVPGIAQYQLCRLLQDTGTESHPKLGSWLDLKATGAFLGLLGPLTALESADTQFAVLVAGPEFEGGQDAGREEPEDGTAGLN</sequence>
<organism evidence="2 3">
    <name type="scientific">Nyctereutes procyonoides</name>
    <name type="common">Raccoon dog</name>
    <name type="synonym">Canis procyonoides</name>
    <dbReference type="NCBI Taxonomy" id="34880"/>
    <lineage>
        <taxon>Eukaryota</taxon>
        <taxon>Metazoa</taxon>
        <taxon>Chordata</taxon>
        <taxon>Craniata</taxon>
        <taxon>Vertebrata</taxon>
        <taxon>Euteleostomi</taxon>
        <taxon>Mammalia</taxon>
        <taxon>Eutheria</taxon>
        <taxon>Laurasiatheria</taxon>
        <taxon>Carnivora</taxon>
        <taxon>Caniformia</taxon>
        <taxon>Canidae</taxon>
        <taxon>Nyctereutes</taxon>
    </lineage>
</organism>
<comment type="caution">
    <text evidence="2">The sequence shown here is derived from an EMBL/GenBank/DDBJ whole genome shotgun (WGS) entry which is preliminary data.</text>
</comment>
<dbReference type="InterPro" id="IPR015424">
    <property type="entry name" value="PyrdxlP-dep_Trfase"/>
</dbReference>
<protein>
    <submittedName>
        <fullName evidence="2">(raccoon dog) hypothetical protein</fullName>
    </submittedName>
</protein>
<gene>
    <name evidence="2" type="ORF">NYPRO_LOCUS20005</name>
</gene>
<dbReference type="EMBL" id="CAJHUB010000763">
    <property type="protein sequence ID" value="CAD7687212.1"/>
    <property type="molecule type" value="Genomic_DNA"/>
</dbReference>
<evidence type="ECO:0000313" key="2">
    <source>
        <dbReference type="EMBL" id="CAD7687212.1"/>
    </source>
</evidence>
<reference evidence="2" key="1">
    <citation type="submission" date="2020-12" db="EMBL/GenBank/DDBJ databases">
        <authorList>
            <consortium name="Molecular Ecology Group"/>
        </authorList>
    </citation>
    <scope>NUCLEOTIDE SEQUENCE</scope>
    <source>
        <strain evidence="2">TBG_1078</strain>
    </source>
</reference>
<dbReference type="SUPFAM" id="SSF53383">
    <property type="entry name" value="PLP-dependent transferases"/>
    <property type="match status" value="1"/>
</dbReference>
<accession>A0A811ZEW0</accession>
<dbReference type="Proteomes" id="UP000645828">
    <property type="component" value="Unassembled WGS sequence"/>
</dbReference>
<name>A0A811ZEW0_NYCPR</name>
<keyword evidence="3" id="KW-1185">Reference proteome</keyword>
<feature type="region of interest" description="Disordered" evidence="1">
    <location>
        <begin position="161"/>
        <end position="180"/>
    </location>
</feature>
<dbReference type="AlphaFoldDB" id="A0A811ZEW0"/>
<proteinExistence type="predicted"/>
<dbReference type="Gene3D" id="3.40.640.10">
    <property type="entry name" value="Type I PLP-dependent aspartate aminotransferase-like (Major domain)"/>
    <property type="match status" value="1"/>
</dbReference>
<evidence type="ECO:0000256" key="1">
    <source>
        <dbReference type="SAM" id="MobiDB-lite"/>
    </source>
</evidence>
<evidence type="ECO:0000313" key="3">
    <source>
        <dbReference type="Proteomes" id="UP000645828"/>
    </source>
</evidence>
<dbReference type="InterPro" id="IPR015421">
    <property type="entry name" value="PyrdxlP-dep_Trfase_major"/>
</dbReference>